<feature type="region of interest" description="Disordered" evidence="3">
    <location>
        <begin position="438"/>
        <end position="467"/>
    </location>
</feature>
<organism evidence="5 6">
    <name type="scientific">Peronospora effusa</name>
    <dbReference type="NCBI Taxonomy" id="542832"/>
    <lineage>
        <taxon>Eukaryota</taxon>
        <taxon>Sar</taxon>
        <taxon>Stramenopiles</taxon>
        <taxon>Oomycota</taxon>
        <taxon>Peronosporomycetes</taxon>
        <taxon>Peronosporales</taxon>
        <taxon>Peronosporaceae</taxon>
        <taxon>Peronospora</taxon>
    </lineage>
</organism>
<dbReference type="PROSITE" id="PS50018">
    <property type="entry name" value="RAS_GTPASE_ACTIV_2"/>
    <property type="match status" value="1"/>
</dbReference>
<dbReference type="InterPro" id="IPR039360">
    <property type="entry name" value="Ras_GTPase"/>
</dbReference>
<dbReference type="Gene3D" id="2.30.29.30">
    <property type="entry name" value="Pleckstrin-homology domain (PH domain)/Phosphotyrosine-binding domain (PTB)"/>
    <property type="match status" value="1"/>
</dbReference>
<dbReference type="PANTHER" id="PTHR10194:SF60">
    <property type="entry name" value="RAS GTPASE-ACTIVATING PROTEIN RASKOL"/>
    <property type="match status" value="1"/>
</dbReference>
<name>A0A3M6V7J2_9STRA</name>
<evidence type="ECO:0000256" key="2">
    <source>
        <dbReference type="SAM" id="Coils"/>
    </source>
</evidence>
<dbReference type="SMART" id="SM00323">
    <property type="entry name" value="RasGAP"/>
    <property type="match status" value="1"/>
</dbReference>
<dbReference type="VEuPathDB" id="FungiDB:DD237_000075"/>
<dbReference type="InterPro" id="IPR001936">
    <property type="entry name" value="RasGAP_dom"/>
</dbReference>
<evidence type="ECO:0000256" key="1">
    <source>
        <dbReference type="ARBA" id="ARBA00022468"/>
    </source>
</evidence>
<dbReference type="SUPFAM" id="SSF50729">
    <property type="entry name" value="PH domain-like"/>
    <property type="match status" value="1"/>
</dbReference>
<dbReference type="CDD" id="cd05392">
    <property type="entry name" value="RasGAP_Neurofibromin_like"/>
    <property type="match status" value="1"/>
</dbReference>
<dbReference type="Proteomes" id="UP000282087">
    <property type="component" value="Unassembled WGS sequence"/>
</dbReference>
<feature type="coiled-coil region" evidence="2">
    <location>
        <begin position="978"/>
        <end position="1005"/>
    </location>
</feature>
<dbReference type="STRING" id="542832.A0A3M6V7J2"/>
<protein>
    <recommendedName>
        <fullName evidence="4">Ras-GAP domain-containing protein</fullName>
    </recommendedName>
</protein>
<dbReference type="SMART" id="SM00233">
    <property type="entry name" value="PH"/>
    <property type="match status" value="1"/>
</dbReference>
<dbReference type="Pfam" id="PF00616">
    <property type="entry name" value="RasGAP"/>
    <property type="match status" value="1"/>
</dbReference>
<evidence type="ECO:0000313" key="5">
    <source>
        <dbReference type="EMBL" id="RMX62269.1"/>
    </source>
</evidence>
<reference evidence="5 6" key="1">
    <citation type="submission" date="2018-06" db="EMBL/GenBank/DDBJ databases">
        <title>Comparative genomics of downy mildews reveals potential adaptations to biotrophy.</title>
        <authorList>
            <person name="Fletcher K."/>
            <person name="Klosterman S.J."/>
            <person name="Derevnina L."/>
            <person name="Martin F."/>
            <person name="Koike S."/>
            <person name="Reyes Chin-Wo S."/>
            <person name="Mou B."/>
            <person name="Michelmore R."/>
        </authorList>
    </citation>
    <scope>NUCLEOTIDE SEQUENCE [LARGE SCALE GENOMIC DNA]</scope>
    <source>
        <strain evidence="5 6">R14</strain>
    </source>
</reference>
<dbReference type="InterPro" id="IPR008936">
    <property type="entry name" value="Rho_GTPase_activation_prot"/>
</dbReference>
<dbReference type="OrthoDB" id="28245at2759"/>
<evidence type="ECO:0000256" key="3">
    <source>
        <dbReference type="SAM" id="MobiDB-lite"/>
    </source>
</evidence>
<feature type="domain" description="Ras-GAP" evidence="4">
    <location>
        <begin position="710"/>
        <end position="917"/>
    </location>
</feature>
<sequence>MEIKTEEELVVVRPELIQCPELLFTGVELEKRTPLCLLHMKGRRFESPWEPFFVGIYAHSLFYFTNLGDWPCGVVPLFDATVKTVDRIYRHGDIATGGDDCGPCWKLTSSSGRVLLFRASSHDARVEWIEQVRQASIHAGGFRRSSMDGKAALALARRLSRTTSSASSVSTSLQSPRQLEQTEMLRDALRTVEKQRHEIEELQKLLHKCRENRMQMKEGTQEIQEHTGSEEGTEIRAMRGNGDMERGVIKEEGGEDRSEMSNVDEEIDIFAILDGTSIEICKDSRTSAISDVLSEDDDTLLTEEEDNVEEEDDNEDVQDTGQGDGRNNILSLSLVNELTEACVSHEDGQAGEINPDEEGMCETQSFSPRKKAAMLALKSPGQETTSIMVASRQKPERLNSNASSLSVALIDCHNAAENKSIQQQVAELVEMARNLNKDDATDSSSAHGSSEDGSLTPSRKGLQSGAGIFDSSAGAGNDFLQLQAMELAEIARNLQSSFRADPMPSKVPLKPTLSSSSLVGSQSSFSDVTDFGLNQINSNGSNGSIFSITQDDLYFDEDENGEIERLSEFDASDNQFLEASGFLDSIHQVMKDFIVSTQPDPSRQPDLLVIDDENTAETRQETDASSSKVVDSFKEAYSQRPFRTDSPAAESSNVTSPRMPAIFSHTRSTQDIFNGDIDALSQSPKDLPSLVVEDTMSVVASILQSAGREDKMLLLSPFLRVFGSRNHLSHLIRWAIEIEVASVINVATLFRSDDYASRLVSTYSKAIGSKFIRVALSEPIRQICKLKIADMELNPHKEESLKDEAQADSNAANLMRTCQNIIDSIMTNANYIPSSYFHICSHLNSKVISRFDGSKEGVEAKDASTLTRSVIGGFLFLRFVCPAITTPHLYGLTKQLPPPETRRVLVLVTKLLFKTATGVKFGDREPQFKVLNPFIEKNSPAIQQLFANLAMSPSQDIDECFASDSRKIYSHVSSSQLVEDLEVIRSISEKNLEDIEKKLEECECQPEVLESFKTAVLTSSDPQKSSLTKKLSANMKFLSGFGKKPRTRKQSDQ</sequence>
<dbReference type="InterPro" id="IPR001849">
    <property type="entry name" value="PH_domain"/>
</dbReference>
<proteinExistence type="predicted"/>
<keyword evidence="1" id="KW-0343">GTPase activation</keyword>
<dbReference type="AlphaFoldDB" id="A0A3M6V7J2"/>
<dbReference type="GO" id="GO:0005096">
    <property type="term" value="F:GTPase activator activity"/>
    <property type="evidence" value="ECO:0007669"/>
    <property type="project" value="UniProtKB-KW"/>
</dbReference>
<dbReference type="SUPFAM" id="SSF48350">
    <property type="entry name" value="GTPase activation domain, GAP"/>
    <property type="match status" value="1"/>
</dbReference>
<feature type="region of interest" description="Disordered" evidence="3">
    <location>
        <begin position="293"/>
        <end position="328"/>
    </location>
</feature>
<comment type="caution">
    <text evidence="5">The sequence shown here is derived from an EMBL/GenBank/DDBJ whole genome shotgun (WGS) entry which is preliminary data.</text>
</comment>
<feature type="compositionally biased region" description="Acidic residues" evidence="3">
    <location>
        <begin position="293"/>
        <end position="318"/>
    </location>
</feature>
<feature type="compositionally biased region" description="Low complexity" evidence="3">
    <location>
        <begin position="442"/>
        <end position="454"/>
    </location>
</feature>
<evidence type="ECO:0000259" key="4">
    <source>
        <dbReference type="PROSITE" id="PS50018"/>
    </source>
</evidence>
<dbReference type="CDD" id="cd00821">
    <property type="entry name" value="PH"/>
    <property type="match status" value="1"/>
</dbReference>
<evidence type="ECO:0000313" key="6">
    <source>
        <dbReference type="Proteomes" id="UP000282087"/>
    </source>
</evidence>
<dbReference type="InterPro" id="IPR011993">
    <property type="entry name" value="PH-like_dom_sf"/>
</dbReference>
<dbReference type="Gene3D" id="1.10.506.10">
    <property type="entry name" value="GTPase Activation - p120gap, domain 1"/>
    <property type="match status" value="2"/>
</dbReference>
<gene>
    <name evidence="5" type="ORF">DD238_000853</name>
</gene>
<feature type="coiled-coil region" evidence="2">
    <location>
        <begin position="185"/>
        <end position="219"/>
    </location>
</feature>
<keyword evidence="6" id="KW-1185">Reference proteome</keyword>
<accession>A0A3M6V7J2</accession>
<dbReference type="EMBL" id="QLLG01000800">
    <property type="protein sequence ID" value="RMX62269.1"/>
    <property type="molecule type" value="Genomic_DNA"/>
</dbReference>
<dbReference type="PANTHER" id="PTHR10194">
    <property type="entry name" value="RAS GTPASE-ACTIVATING PROTEINS"/>
    <property type="match status" value="1"/>
</dbReference>
<keyword evidence="2" id="KW-0175">Coiled coil</keyword>